<dbReference type="AlphaFoldDB" id="A0A9X4F8W2"/>
<dbReference type="EMBL" id="JAKNAX010000008">
    <property type="protein sequence ID" value="MDE1345685.1"/>
    <property type="molecule type" value="Genomic_DNA"/>
</dbReference>
<dbReference type="PANTHER" id="PTHR30097">
    <property type="entry name" value="CATION EFFLUX SYSTEM PROTEIN CUSB"/>
    <property type="match status" value="1"/>
</dbReference>
<keyword evidence="2" id="KW-0472">Membrane</keyword>
<evidence type="ECO:0000256" key="1">
    <source>
        <dbReference type="ARBA" id="ARBA00022448"/>
    </source>
</evidence>
<evidence type="ECO:0000313" key="3">
    <source>
        <dbReference type="EMBL" id="MDE1345685.1"/>
    </source>
</evidence>
<dbReference type="InterPro" id="IPR051909">
    <property type="entry name" value="MFP_Cation_Efflux"/>
</dbReference>
<evidence type="ECO:0000313" key="4">
    <source>
        <dbReference type="Proteomes" id="UP001140978"/>
    </source>
</evidence>
<sequence length="344" mass="38631">MKVQFHLDKQIEPQSESGIKVVYGQAKRGGYRFRWYLLLALVISPAIAMLYHLYRDNIMIIAPGIITSHPVELKTVEDGVVGPVGFVIGSPIESKQPILTVTNQSLSTELKFLTSEINRLDVHLNESFDIHRQAIAASEKNVEEISAIRKRYDIYKAKGQVSDVDYAAIVNLNNSANNELNSRKMAFNDAQNEYQEQLLAGSVSQARRFLLKELVVKSDRQKQLTINSPYDGRIVDIAVVEGQQVVKGETLVTVAKNIKPQVIAYLNPKYLSESKIGQKTTVRFSDGKKFQAVISEAVEIVSKLPIQLTKPFEGQPSYMKVVLSFNDDLEVSRWIEGMSVEVIF</sequence>
<dbReference type="PANTHER" id="PTHR30097:SF4">
    <property type="entry name" value="SLR6042 PROTEIN"/>
    <property type="match status" value="1"/>
</dbReference>
<keyword evidence="2" id="KW-0812">Transmembrane</keyword>
<keyword evidence="2" id="KW-1133">Transmembrane helix</keyword>
<dbReference type="GO" id="GO:0060003">
    <property type="term" value="P:copper ion export"/>
    <property type="evidence" value="ECO:0007669"/>
    <property type="project" value="TreeGrafter"/>
</dbReference>
<evidence type="ECO:0000256" key="2">
    <source>
        <dbReference type="SAM" id="Phobius"/>
    </source>
</evidence>
<dbReference type="Proteomes" id="UP001140978">
    <property type="component" value="Unassembled WGS sequence"/>
</dbReference>
<organism evidence="3 4">
    <name type="scientific">Vibrio aestuarianus</name>
    <dbReference type="NCBI Taxonomy" id="28171"/>
    <lineage>
        <taxon>Bacteria</taxon>
        <taxon>Pseudomonadati</taxon>
        <taxon>Pseudomonadota</taxon>
        <taxon>Gammaproteobacteria</taxon>
        <taxon>Vibrionales</taxon>
        <taxon>Vibrionaceae</taxon>
        <taxon>Vibrio</taxon>
    </lineage>
</organism>
<accession>A0A9X4F8W2</accession>
<gene>
    <name evidence="3" type="ORF">L9X51_04440</name>
</gene>
<comment type="caution">
    <text evidence="3">The sequence shown here is derived from an EMBL/GenBank/DDBJ whole genome shotgun (WGS) entry which is preliminary data.</text>
</comment>
<dbReference type="RefSeq" id="WP_171980447.1">
    <property type="nucleotide sequence ID" value="NZ_JAKNAW010000013.1"/>
</dbReference>
<name>A0A9X4F8W2_9VIBR</name>
<dbReference type="Gene3D" id="2.40.50.100">
    <property type="match status" value="1"/>
</dbReference>
<dbReference type="GO" id="GO:0015679">
    <property type="term" value="P:plasma membrane copper ion transport"/>
    <property type="evidence" value="ECO:0007669"/>
    <property type="project" value="TreeGrafter"/>
</dbReference>
<reference evidence="3" key="1">
    <citation type="submission" date="2022-02" db="EMBL/GenBank/DDBJ databases">
        <title>Emergence and expansion in Europe of a Vibrio aestuarianus clonal complex pathogenic for oysters.</title>
        <authorList>
            <person name="Mesnil A."/>
            <person name="Travers M.-A."/>
        </authorList>
    </citation>
    <scope>NUCLEOTIDE SEQUENCE</scope>
    <source>
        <strain evidence="3">19_064_15T1</strain>
    </source>
</reference>
<dbReference type="GO" id="GO:0030313">
    <property type="term" value="C:cell envelope"/>
    <property type="evidence" value="ECO:0007669"/>
    <property type="project" value="TreeGrafter"/>
</dbReference>
<keyword evidence="1" id="KW-0813">Transport</keyword>
<protein>
    <submittedName>
        <fullName evidence="3">HlyD family efflux transporter periplasmic adaptor subunit</fullName>
    </submittedName>
</protein>
<feature type="transmembrane region" description="Helical" evidence="2">
    <location>
        <begin position="35"/>
        <end position="54"/>
    </location>
</feature>
<proteinExistence type="predicted"/>